<feature type="domain" description="Glycosyltransferase subfamily 4-like N-terminal" evidence="2">
    <location>
        <begin position="83"/>
        <end position="186"/>
    </location>
</feature>
<dbReference type="EMBL" id="VCBC01000006">
    <property type="protein sequence ID" value="TLU65769.1"/>
    <property type="molecule type" value="Genomic_DNA"/>
</dbReference>
<evidence type="ECO:0000259" key="1">
    <source>
        <dbReference type="Pfam" id="PF00534"/>
    </source>
</evidence>
<proteinExistence type="predicted"/>
<evidence type="ECO:0000259" key="2">
    <source>
        <dbReference type="Pfam" id="PF13439"/>
    </source>
</evidence>
<comment type="caution">
    <text evidence="3">The sequence shown here is derived from an EMBL/GenBank/DDBJ whole genome shotgun (WGS) entry which is preliminary data.</text>
</comment>
<protein>
    <submittedName>
        <fullName evidence="3">Glycosyltransferase family 4 protein</fullName>
    </submittedName>
</protein>
<dbReference type="InterPro" id="IPR001296">
    <property type="entry name" value="Glyco_trans_1"/>
</dbReference>
<dbReference type="InterPro" id="IPR028098">
    <property type="entry name" value="Glyco_trans_4-like_N"/>
</dbReference>
<dbReference type="PANTHER" id="PTHR45947">
    <property type="entry name" value="SULFOQUINOVOSYL TRANSFERASE SQD2"/>
    <property type="match status" value="1"/>
</dbReference>
<gene>
    <name evidence="3" type="ORF">FE810_07610</name>
</gene>
<dbReference type="InterPro" id="IPR050194">
    <property type="entry name" value="Glycosyltransferase_grp1"/>
</dbReference>
<name>A0A5R9IMF5_9GAMM</name>
<dbReference type="SUPFAM" id="SSF53756">
    <property type="entry name" value="UDP-Glycosyltransferase/glycogen phosphorylase"/>
    <property type="match status" value="1"/>
</dbReference>
<dbReference type="RefSeq" id="WP_138319430.1">
    <property type="nucleotide sequence ID" value="NZ_VCBC01000006.1"/>
</dbReference>
<dbReference type="OrthoDB" id="258796at2"/>
<keyword evidence="4" id="KW-1185">Reference proteome</keyword>
<dbReference type="Proteomes" id="UP000307790">
    <property type="component" value="Unassembled WGS sequence"/>
</dbReference>
<dbReference type="CDD" id="cd03798">
    <property type="entry name" value="GT4_WlbH-like"/>
    <property type="match status" value="1"/>
</dbReference>
<reference evidence="3 4" key="1">
    <citation type="submission" date="2019-05" db="EMBL/GenBank/DDBJ databases">
        <title>Genome sequences of Thalassotalea litorea 1K03283.</title>
        <authorList>
            <person name="Zhang D."/>
        </authorList>
    </citation>
    <scope>NUCLEOTIDE SEQUENCE [LARGE SCALE GENOMIC DNA]</scope>
    <source>
        <strain evidence="3 4">MCCC 1K03283</strain>
    </source>
</reference>
<dbReference type="PANTHER" id="PTHR45947:SF15">
    <property type="entry name" value="TEICHURONIC ACID BIOSYNTHESIS GLYCOSYLTRANSFERASE TUAC-RELATED"/>
    <property type="match status" value="1"/>
</dbReference>
<dbReference type="AlphaFoldDB" id="A0A5R9IMF5"/>
<dbReference type="Pfam" id="PF13439">
    <property type="entry name" value="Glyco_transf_4"/>
    <property type="match status" value="1"/>
</dbReference>
<evidence type="ECO:0000313" key="3">
    <source>
        <dbReference type="EMBL" id="TLU65769.1"/>
    </source>
</evidence>
<dbReference type="Pfam" id="PF00534">
    <property type="entry name" value="Glycos_transf_1"/>
    <property type="match status" value="1"/>
</dbReference>
<dbReference type="GO" id="GO:0016757">
    <property type="term" value="F:glycosyltransferase activity"/>
    <property type="evidence" value="ECO:0007669"/>
    <property type="project" value="InterPro"/>
</dbReference>
<sequence>MESVLIITNLYPSSWDPSRATFNKQQFDRLAKYFSIKILVPVAWPQWLKLSAKEKSEGEGMVRYRPFFYTPKIGYSMFSVFMLISLIASSGRWIRKQKPAALLASWAYPEGVATALLAKIIGCPFFIKVHGSDVNDFGNDKWRAKQIVWAANRAAGVFVVSDALRTRLISLGVAADKLHLIYNGVDNSVFYPVANKQIGKLQRLLYVGNLKANKGVMELIQSFIALLELQPGTELVIAGEGVMGAPMKQLLEQAGVQDKVKFLGSIAHSQVADEIRQAQIVVLPSYAEGVPNILLEAMACGKPVVATTVGGIPEIVTDKTSILIPEKTIEPLTNALDQALQKSWSQSDIVEHASQFDWQRNVNQVQQIIEQTLKNNEDKSVVSI</sequence>
<feature type="domain" description="Glycosyl transferase family 1" evidence="1">
    <location>
        <begin position="200"/>
        <end position="353"/>
    </location>
</feature>
<keyword evidence="3" id="KW-0808">Transferase</keyword>
<dbReference type="Gene3D" id="3.40.50.2000">
    <property type="entry name" value="Glycogen Phosphorylase B"/>
    <property type="match status" value="2"/>
</dbReference>
<evidence type="ECO:0000313" key="4">
    <source>
        <dbReference type="Proteomes" id="UP000307790"/>
    </source>
</evidence>
<organism evidence="3 4">
    <name type="scientific">Thalassotalea litorea</name>
    <dbReference type="NCBI Taxonomy" id="2020715"/>
    <lineage>
        <taxon>Bacteria</taxon>
        <taxon>Pseudomonadati</taxon>
        <taxon>Pseudomonadota</taxon>
        <taxon>Gammaproteobacteria</taxon>
        <taxon>Alteromonadales</taxon>
        <taxon>Colwelliaceae</taxon>
        <taxon>Thalassotalea</taxon>
    </lineage>
</organism>
<accession>A0A5R9IMF5</accession>